<accession>A0ABQ5RYV7</accession>
<sequence length="604" mass="66775">MPRYLPIDNIPALLSNLKRSGSASTQYQLDKWQLENCKITDQPLQGAAVLSYRWRSRASNENIQDFKRWLSDCGSVGYGIQNLNDGARPVDWSLADGNSLQIEVAAWLLWLYTNKKADYAWVDQMCVPQDADEETKMGHIKDSPAIYTAGNVYLMLAPVVDDATGTIMSKRDAEAIVQQYNSEMNFSRGPSFLSRSAIKALLVNHSYMRRVWTIQEAVAAKGLSVWPIKGEGEVNSYQPLSVMDWPEFNAWNGHPALDALYLKFADPALNGYYEGKYTNLLRVLREHPSDGIAYLAVISKDLMWITMDRNGLVNDIKKASGGAAKAFVVLNNHQIQSARSFLPEDRVLALVPLIDYNGWKQATQGVQARHLVQASVAWAYSLLESQSSWRWSVRIYNSPSSEARGLDLLEPRRNLKDSKAMHGATPNYSVEIPGTGGTLHLTAPPSHPDNVINSFLKSSWGSLFSSGSSRDMKVELSVVAPHPGQPKYWGEGPWKSIRDAIGTDEVFRLSVQWGLESWRNPNLGLDPEGAAVVVVSGGGLQNPAMIILGIPRNQSVPTTGQVMMVVDVNKSALSSLLSNLRNIGRQTLTTPIRAVSKGFVTPSE</sequence>
<evidence type="ECO:0000313" key="3">
    <source>
        <dbReference type="Proteomes" id="UP001165090"/>
    </source>
</evidence>
<dbReference type="Proteomes" id="UP001165090">
    <property type="component" value="Unassembled WGS sequence"/>
</dbReference>
<evidence type="ECO:0000313" key="2">
    <source>
        <dbReference type="EMBL" id="GLI62589.1"/>
    </source>
</evidence>
<name>A0ABQ5RYV7_9CHLO</name>
<proteinExistence type="predicted"/>
<dbReference type="Pfam" id="PF06985">
    <property type="entry name" value="HET"/>
    <property type="match status" value="1"/>
</dbReference>
<comment type="caution">
    <text evidence="2">The sequence shown here is derived from an EMBL/GenBank/DDBJ whole genome shotgun (WGS) entry which is preliminary data.</text>
</comment>
<reference evidence="2 3" key="1">
    <citation type="journal article" date="2023" name="IScience">
        <title>Expanded male sex-determining region conserved during the evolution of homothallism in the green alga Volvox.</title>
        <authorList>
            <person name="Yamamoto K."/>
            <person name="Matsuzaki R."/>
            <person name="Mahakham W."/>
            <person name="Heman W."/>
            <person name="Sekimoto H."/>
            <person name="Kawachi M."/>
            <person name="Minakuchi Y."/>
            <person name="Toyoda A."/>
            <person name="Nozaki H."/>
        </authorList>
    </citation>
    <scope>NUCLEOTIDE SEQUENCE [LARGE SCALE GENOMIC DNA]</scope>
    <source>
        <strain evidence="2 3">NIES-4468</strain>
    </source>
</reference>
<keyword evidence="3" id="KW-1185">Reference proteome</keyword>
<dbReference type="EMBL" id="BSDZ01000013">
    <property type="protein sequence ID" value="GLI62589.1"/>
    <property type="molecule type" value="Genomic_DNA"/>
</dbReference>
<organism evidence="2 3">
    <name type="scientific">Volvox africanus</name>
    <dbReference type="NCBI Taxonomy" id="51714"/>
    <lineage>
        <taxon>Eukaryota</taxon>
        <taxon>Viridiplantae</taxon>
        <taxon>Chlorophyta</taxon>
        <taxon>core chlorophytes</taxon>
        <taxon>Chlorophyceae</taxon>
        <taxon>CS clade</taxon>
        <taxon>Chlamydomonadales</taxon>
        <taxon>Volvocaceae</taxon>
        <taxon>Volvox</taxon>
    </lineage>
</organism>
<feature type="domain" description="Heterokaryon incompatibility" evidence="1">
    <location>
        <begin position="50"/>
        <end position="216"/>
    </location>
</feature>
<protein>
    <recommendedName>
        <fullName evidence="1">Heterokaryon incompatibility domain-containing protein</fullName>
    </recommendedName>
</protein>
<evidence type="ECO:0000259" key="1">
    <source>
        <dbReference type="Pfam" id="PF06985"/>
    </source>
</evidence>
<dbReference type="InterPro" id="IPR052895">
    <property type="entry name" value="HetReg/Transcr_Mod"/>
</dbReference>
<gene>
    <name evidence="2" type="ORF">VaNZ11_005264</name>
</gene>
<dbReference type="PANTHER" id="PTHR24148">
    <property type="entry name" value="ANKYRIN REPEAT DOMAIN-CONTAINING PROTEIN 39 HOMOLOG-RELATED"/>
    <property type="match status" value="1"/>
</dbReference>
<dbReference type="PANTHER" id="PTHR24148:SF64">
    <property type="entry name" value="HETEROKARYON INCOMPATIBILITY DOMAIN-CONTAINING PROTEIN"/>
    <property type="match status" value="1"/>
</dbReference>
<dbReference type="InterPro" id="IPR010730">
    <property type="entry name" value="HET"/>
</dbReference>